<protein>
    <submittedName>
        <fullName evidence="1">Uncharacterized protein</fullName>
    </submittedName>
</protein>
<evidence type="ECO:0000313" key="1">
    <source>
        <dbReference type="EMBL" id="RWS19105.1"/>
    </source>
</evidence>
<sequence length="15" mass="1774">MITRSGRLQKQVTKK</sequence>
<name>A0A443RVA7_9ACAR</name>
<accession>A0A443RVA7</accession>
<proteinExistence type="predicted"/>
<evidence type="ECO:0000313" key="2">
    <source>
        <dbReference type="Proteomes" id="UP000288716"/>
    </source>
</evidence>
<dbReference type="VEuPathDB" id="VectorBase:LDEU012935"/>
<dbReference type="EMBL" id="NCKV01030097">
    <property type="protein sequence ID" value="RWS19105.1"/>
    <property type="molecule type" value="Genomic_DNA"/>
</dbReference>
<reference evidence="1 2" key="1">
    <citation type="journal article" date="2018" name="Gigascience">
        <title>Genomes of trombidid mites reveal novel predicted allergens and laterally-transferred genes associated with secondary metabolism.</title>
        <authorList>
            <person name="Dong X."/>
            <person name="Chaisiri K."/>
            <person name="Xia D."/>
            <person name="Armstrong S.D."/>
            <person name="Fang Y."/>
            <person name="Donnelly M.J."/>
            <person name="Kadowaki T."/>
            <person name="McGarry J.W."/>
            <person name="Darby A.C."/>
            <person name="Makepeace B.L."/>
        </authorList>
    </citation>
    <scope>NUCLEOTIDE SEQUENCE [LARGE SCALE GENOMIC DNA]</scope>
    <source>
        <strain evidence="1">UoL-UT</strain>
    </source>
</reference>
<gene>
    <name evidence="1" type="ORF">B4U80_06287</name>
</gene>
<dbReference type="Proteomes" id="UP000288716">
    <property type="component" value="Unassembled WGS sequence"/>
</dbReference>
<keyword evidence="2" id="KW-1185">Reference proteome</keyword>
<organism evidence="1 2">
    <name type="scientific">Leptotrombidium deliense</name>
    <dbReference type="NCBI Taxonomy" id="299467"/>
    <lineage>
        <taxon>Eukaryota</taxon>
        <taxon>Metazoa</taxon>
        <taxon>Ecdysozoa</taxon>
        <taxon>Arthropoda</taxon>
        <taxon>Chelicerata</taxon>
        <taxon>Arachnida</taxon>
        <taxon>Acari</taxon>
        <taxon>Acariformes</taxon>
        <taxon>Trombidiformes</taxon>
        <taxon>Prostigmata</taxon>
        <taxon>Anystina</taxon>
        <taxon>Parasitengona</taxon>
        <taxon>Trombiculoidea</taxon>
        <taxon>Trombiculidae</taxon>
        <taxon>Leptotrombidium</taxon>
    </lineage>
</organism>
<comment type="caution">
    <text evidence="1">The sequence shown here is derived from an EMBL/GenBank/DDBJ whole genome shotgun (WGS) entry which is preliminary data.</text>
</comment>